<dbReference type="CDD" id="cd03220">
    <property type="entry name" value="ABC_KpsT_Wzt"/>
    <property type="match status" value="1"/>
</dbReference>
<dbReference type="GO" id="GO:0016020">
    <property type="term" value="C:membrane"/>
    <property type="evidence" value="ECO:0007669"/>
    <property type="project" value="InterPro"/>
</dbReference>
<dbReference type="Pfam" id="PF00005">
    <property type="entry name" value="ABC_tran"/>
    <property type="match status" value="1"/>
</dbReference>
<keyword evidence="4 6" id="KW-0067">ATP-binding</keyword>
<evidence type="ECO:0000256" key="5">
    <source>
        <dbReference type="ARBA" id="ARBA00024722"/>
    </source>
</evidence>
<evidence type="ECO:0000256" key="2">
    <source>
        <dbReference type="ARBA" id="ARBA00022448"/>
    </source>
</evidence>
<dbReference type="SUPFAM" id="SSF52540">
    <property type="entry name" value="P-loop containing nucleoside triphosphate hydrolases"/>
    <property type="match status" value="1"/>
</dbReference>
<dbReference type="PROSITE" id="PS50893">
    <property type="entry name" value="ABC_TRANSPORTER_2"/>
    <property type="match status" value="1"/>
</dbReference>
<dbReference type="InterPro" id="IPR050683">
    <property type="entry name" value="Bact_Polysacc_Export_ATP-bd"/>
</dbReference>
<dbReference type="InterPro" id="IPR003593">
    <property type="entry name" value="AAA+_ATPase"/>
</dbReference>
<dbReference type="InterPro" id="IPR027417">
    <property type="entry name" value="P-loop_NTPase"/>
</dbReference>
<evidence type="ECO:0000256" key="3">
    <source>
        <dbReference type="ARBA" id="ARBA00022741"/>
    </source>
</evidence>
<accession>A0A0E4BV39</accession>
<dbReference type="InterPro" id="IPR003439">
    <property type="entry name" value="ABC_transporter-like_ATP-bd"/>
</dbReference>
<evidence type="ECO:0000313" key="7">
    <source>
        <dbReference type="Proteomes" id="UP000063308"/>
    </source>
</evidence>
<dbReference type="AlphaFoldDB" id="A0A0E4BV39"/>
<dbReference type="Proteomes" id="UP000063308">
    <property type="component" value="Chromosome"/>
</dbReference>
<evidence type="ECO:0000313" key="6">
    <source>
        <dbReference type="EMBL" id="BAR60867.1"/>
    </source>
</evidence>
<keyword evidence="3" id="KW-0547">Nucleotide-binding</keyword>
<protein>
    <submittedName>
        <fullName evidence="6">O-antigen export system ATP-binding protein</fullName>
    </submittedName>
</protein>
<evidence type="ECO:0000256" key="1">
    <source>
        <dbReference type="ARBA" id="ARBA00005417"/>
    </source>
</evidence>
<dbReference type="InterPro" id="IPR015860">
    <property type="entry name" value="ABC_transpr_TagH-like"/>
</dbReference>
<dbReference type="GO" id="GO:0016887">
    <property type="term" value="F:ATP hydrolysis activity"/>
    <property type="evidence" value="ECO:0007669"/>
    <property type="project" value="InterPro"/>
</dbReference>
<dbReference type="GO" id="GO:0140359">
    <property type="term" value="F:ABC-type transporter activity"/>
    <property type="evidence" value="ECO:0007669"/>
    <property type="project" value="InterPro"/>
</dbReference>
<comment type="similarity">
    <text evidence="1">Belongs to the ABC transporter superfamily.</text>
</comment>
<proteinExistence type="inferred from homology"/>
<dbReference type="PANTHER" id="PTHR46743:SF2">
    <property type="entry name" value="TEICHOIC ACIDS EXPORT ATP-BINDING PROTEIN TAGH"/>
    <property type="match status" value="1"/>
</dbReference>
<evidence type="ECO:0000256" key="4">
    <source>
        <dbReference type="ARBA" id="ARBA00022840"/>
    </source>
</evidence>
<sequence>MLDGLRGKPLVTLEKVSVSFPIYQGGSRSLKKHLLFHGTGGQLASDANERIVVEALRDVSLSIAAGERIALVGANGAGKTTLLRVMAGVYEPTLGIATSCGRISPIFDIAVGIDGDLSGYDNIRLRGMLLGLSAGEIESYIPDIADFTELGDYLDVPVRTYSSGMMTRLTFAVATCFSPEILLMDEWIMAGDASFLAKAQRRIESFVERANILVLASHNLDICRKWCTKAVWMERGRIRAAGEIDAVLQEMQLDLARQSS</sequence>
<dbReference type="Gene3D" id="3.40.50.300">
    <property type="entry name" value="P-loop containing nucleotide triphosphate hydrolases"/>
    <property type="match status" value="1"/>
</dbReference>
<comment type="function">
    <text evidence="5">Involved in beta-(1--&gt;2)glucan export. Transmembrane domains (TMD) form a pore in the inner membrane and the ATP-binding domain (NBD) is responsible for energy generation.</text>
</comment>
<dbReference type="GO" id="GO:0005524">
    <property type="term" value="F:ATP binding"/>
    <property type="evidence" value="ECO:0007669"/>
    <property type="project" value="UniProtKB-KW"/>
</dbReference>
<gene>
    <name evidence="6" type="ORF">NK6_7716</name>
</gene>
<dbReference type="PANTHER" id="PTHR46743">
    <property type="entry name" value="TEICHOIC ACIDS EXPORT ATP-BINDING PROTEIN TAGH"/>
    <property type="match status" value="1"/>
</dbReference>
<reference evidence="6 7" key="1">
    <citation type="submission" date="2014-11" db="EMBL/GenBank/DDBJ databases">
        <title>Symbiosis island explosion on the genome of extra-slow-growing strains of soybean bradyrhizobia with massive insertion sequences.</title>
        <authorList>
            <person name="Iida T."/>
            <person name="Minamisawa K."/>
        </authorList>
    </citation>
    <scope>NUCLEOTIDE SEQUENCE [LARGE SCALE GENOMIC DNA]</scope>
    <source>
        <strain evidence="6 7">NK6</strain>
    </source>
</reference>
<name>A0A0E4BV39_9BRAD</name>
<dbReference type="EMBL" id="AP014685">
    <property type="protein sequence ID" value="BAR60867.1"/>
    <property type="molecule type" value="Genomic_DNA"/>
</dbReference>
<dbReference type="OMA" id="GDEPFQK"/>
<dbReference type="RefSeq" id="WP_011086432.1">
    <property type="nucleotide sequence ID" value="NZ_AJQI01000196.1"/>
</dbReference>
<organism evidence="6 7">
    <name type="scientific">Bradyrhizobium diazoefficiens</name>
    <dbReference type="NCBI Taxonomy" id="1355477"/>
    <lineage>
        <taxon>Bacteria</taxon>
        <taxon>Pseudomonadati</taxon>
        <taxon>Pseudomonadota</taxon>
        <taxon>Alphaproteobacteria</taxon>
        <taxon>Hyphomicrobiales</taxon>
        <taxon>Nitrobacteraceae</taxon>
        <taxon>Bradyrhizobium</taxon>
    </lineage>
</organism>
<dbReference type="InterPro" id="IPR017871">
    <property type="entry name" value="ABC_transporter-like_CS"/>
</dbReference>
<dbReference type="PROSITE" id="PS00211">
    <property type="entry name" value="ABC_TRANSPORTER_1"/>
    <property type="match status" value="1"/>
</dbReference>
<keyword evidence="2" id="KW-0813">Transport</keyword>
<dbReference type="GeneID" id="46490666"/>
<dbReference type="SMART" id="SM00382">
    <property type="entry name" value="AAA"/>
    <property type="match status" value="1"/>
</dbReference>